<evidence type="ECO:0000313" key="4">
    <source>
        <dbReference type="Proteomes" id="UP000695022"/>
    </source>
</evidence>
<feature type="domain" description="CCHC-type" evidence="3">
    <location>
        <begin position="174"/>
        <end position="189"/>
    </location>
</feature>
<dbReference type="Proteomes" id="UP000695022">
    <property type="component" value="Unplaced"/>
</dbReference>
<dbReference type="PANTHER" id="PTHR23102:SF24">
    <property type="entry name" value="CLEAVAGE AND POLYADENYLATION SPECIFICITY FACTOR SUBUNIT 4"/>
    <property type="match status" value="1"/>
</dbReference>
<keyword evidence="4" id="KW-1185">Reference proteome</keyword>
<evidence type="ECO:0000313" key="5">
    <source>
        <dbReference type="RefSeq" id="XP_014674230.1"/>
    </source>
</evidence>
<keyword evidence="2" id="KW-0863">Zinc-finger</keyword>
<dbReference type="GeneID" id="106814428"/>
<keyword evidence="2" id="KW-0479">Metal-binding</keyword>
<evidence type="ECO:0000259" key="3">
    <source>
        <dbReference type="PROSITE" id="PS50158"/>
    </source>
</evidence>
<name>A0ABM1EPV9_PRICU</name>
<accession>A0ABM1EPV9</accession>
<dbReference type="InterPro" id="IPR001878">
    <property type="entry name" value="Znf_CCHC"/>
</dbReference>
<keyword evidence="2" id="KW-0862">Zinc</keyword>
<organism evidence="4 5">
    <name type="scientific">Priapulus caudatus</name>
    <name type="common">Priapulid worm</name>
    <dbReference type="NCBI Taxonomy" id="37621"/>
    <lineage>
        <taxon>Eukaryota</taxon>
        <taxon>Metazoa</taxon>
        <taxon>Ecdysozoa</taxon>
        <taxon>Scalidophora</taxon>
        <taxon>Priapulida</taxon>
        <taxon>Priapulimorpha</taxon>
        <taxon>Priapulimorphida</taxon>
        <taxon>Priapulidae</taxon>
        <taxon>Priapulus</taxon>
    </lineage>
</organism>
<dbReference type="PROSITE" id="PS50158">
    <property type="entry name" value="ZF_CCHC"/>
    <property type="match status" value="1"/>
</dbReference>
<dbReference type="RefSeq" id="XP_014674230.1">
    <property type="nucleotide sequence ID" value="XM_014818744.1"/>
</dbReference>
<dbReference type="InterPro" id="IPR045348">
    <property type="entry name" value="CPSF4/Yth1"/>
</dbReference>
<evidence type="ECO:0000256" key="1">
    <source>
        <dbReference type="ARBA" id="ARBA00022737"/>
    </source>
</evidence>
<dbReference type="PANTHER" id="PTHR23102">
    <property type="entry name" value="CLEAVAGE AND POLYADENYLATION SPECIFICITY FACTOR SUBUNIT 4-RELATED"/>
    <property type="match status" value="1"/>
</dbReference>
<reference evidence="5" key="1">
    <citation type="submission" date="2025-08" db="UniProtKB">
        <authorList>
            <consortium name="RefSeq"/>
        </authorList>
    </citation>
    <scope>IDENTIFICATION</scope>
</reference>
<evidence type="ECO:0000256" key="2">
    <source>
        <dbReference type="PROSITE-ProRule" id="PRU00047"/>
    </source>
</evidence>
<sequence length="292" mass="32142">MQEVVAPVHNVKFDLEISLEQQLGAQPLPFPGMDSACSNKECPFLHIDPESKIKDCPWYDRGFCRHGIPGNAAQVFLGILHWDSWEYCTGIPGNTAPVFLGMLHRYSWECCTGIPGNTAPGFLGILHRDSWEYCTGILGNIAPVFNVAVIPSSPCFDIPLPDPKELQKKQFIVCHSCGEAGHKSTWCPKATAAATAGADASGQMKPGGPGNAVMTAADQPRPPAGYQPGAFRFHQPRGFGMRHMRPRFPKIYRNLEEVTCYKVRPPSPPPLFLAALLFSSPRRVQVNRFDLV</sequence>
<protein>
    <submittedName>
        <fullName evidence="5">Cleavage and polyadenylation specificity factor subunit 4-like</fullName>
    </submittedName>
</protein>
<gene>
    <name evidence="5" type="primary">LOC106814428</name>
</gene>
<proteinExistence type="predicted"/>
<keyword evidence="1" id="KW-0677">Repeat</keyword>